<evidence type="ECO:0000256" key="2">
    <source>
        <dbReference type="SAM" id="Phobius"/>
    </source>
</evidence>
<comment type="caution">
    <text evidence="3">The sequence shown here is derived from an EMBL/GenBank/DDBJ whole genome shotgun (WGS) entry which is preliminary data.</text>
</comment>
<name>A0ABP9FIA9_9GAMM</name>
<dbReference type="Proteomes" id="UP001499988">
    <property type="component" value="Unassembled WGS sequence"/>
</dbReference>
<keyword evidence="4" id="KW-1185">Reference proteome</keyword>
<organism evidence="3 4">
    <name type="scientific">Ferrimonas pelagia</name>
    <dbReference type="NCBI Taxonomy" id="1177826"/>
    <lineage>
        <taxon>Bacteria</taxon>
        <taxon>Pseudomonadati</taxon>
        <taxon>Pseudomonadota</taxon>
        <taxon>Gammaproteobacteria</taxon>
        <taxon>Alteromonadales</taxon>
        <taxon>Ferrimonadaceae</taxon>
        <taxon>Ferrimonas</taxon>
    </lineage>
</organism>
<dbReference type="PANTHER" id="PTHR34219">
    <property type="entry name" value="IRON-REGULATED INNER MEMBRANE PROTEIN-RELATED"/>
    <property type="match status" value="1"/>
</dbReference>
<sequence>MAFMRWLHKWVGLIIGIPFVVLLATGTIVGAMIWWGQVTPETFGQQYEAQSNFVKGQTVDRLDELMQQQALPVTGITAPTEGSPYYRINNGATQQGFAADDLEQLYERPARNVTGFFAVVLHLHRDFLLGRQPVLLGLNGADLAAIVTLLGTVISIVGFVLWWPLRKGFRWKTTVVPRKSRRSDMFKNHIHGSTVILLPLVFLCLTGAGITYRTVTGKLLGAHDVEYNFLLEEPIITGEQWSDRIDAVARLFPDGEFVSANWPKSFRRTNGQGNEVEQQSTTRQRPQGQLADASMDKKTIRTSMQSQEITEELTLERMAQRNHEQPGRASPEVSHSQRPDLGNTIRFIFTSSADWFGVPGSVAHLDITSGDILSAYHFGELSFGQKLRRFVMPLHSGRTMPAWYTFLITVLCGWMTIVTITGVIAMLQGMKPKPKRSRNRTKGTASGILRQPAKANKLT</sequence>
<evidence type="ECO:0000313" key="4">
    <source>
        <dbReference type="Proteomes" id="UP001499988"/>
    </source>
</evidence>
<keyword evidence="2" id="KW-0812">Transmembrane</keyword>
<feature type="region of interest" description="Disordered" evidence="1">
    <location>
        <begin position="264"/>
        <end position="307"/>
    </location>
</feature>
<evidence type="ECO:0000313" key="3">
    <source>
        <dbReference type="EMBL" id="GAA4902762.1"/>
    </source>
</evidence>
<evidence type="ECO:0000256" key="1">
    <source>
        <dbReference type="SAM" id="MobiDB-lite"/>
    </source>
</evidence>
<evidence type="ECO:0008006" key="5">
    <source>
        <dbReference type="Google" id="ProtNLM"/>
    </source>
</evidence>
<accession>A0ABP9FIA9</accession>
<feature type="region of interest" description="Disordered" evidence="1">
    <location>
        <begin position="431"/>
        <end position="459"/>
    </location>
</feature>
<feature type="compositionally biased region" description="Polar residues" evidence="1">
    <location>
        <begin position="268"/>
        <end position="287"/>
    </location>
</feature>
<protein>
    <recommendedName>
        <fullName evidence="5">PepSY domain-containing protein</fullName>
    </recommendedName>
</protein>
<dbReference type="EMBL" id="BAABJZ010000106">
    <property type="protein sequence ID" value="GAA4902762.1"/>
    <property type="molecule type" value="Genomic_DNA"/>
</dbReference>
<dbReference type="InterPro" id="IPR005625">
    <property type="entry name" value="PepSY-ass_TM"/>
</dbReference>
<keyword evidence="2" id="KW-0472">Membrane</keyword>
<reference evidence="4" key="1">
    <citation type="journal article" date="2019" name="Int. J. Syst. Evol. Microbiol.">
        <title>The Global Catalogue of Microorganisms (GCM) 10K type strain sequencing project: providing services to taxonomists for standard genome sequencing and annotation.</title>
        <authorList>
            <consortium name="The Broad Institute Genomics Platform"/>
            <consortium name="The Broad Institute Genome Sequencing Center for Infectious Disease"/>
            <person name="Wu L."/>
            <person name="Ma J."/>
        </authorList>
    </citation>
    <scope>NUCLEOTIDE SEQUENCE [LARGE SCALE GENOMIC DNA]</scope>
    <source>
        <strain evidence="4">JCM 18401</strain>
    </source>
</reference>
<gene>
    <name evidence="3" type="ORF">GCM10023333_41100</name>
</gene>
<keyword evidence="2" id="KW-1133">Transmembrane helix</keyword>
<feature type="transmembrane region" description="Helical" evidence="2">
    <location>
        <begin position="186"/>
        <end position="210"/>
    </location>
</feature>
<feature type="transmembrane region" description="Helical" evidence="2">
    <location>
        <begin position="402"/>
        <end position="427"/>
    </location>
</feature>
<dbReference type="RefSeq" id="WP_345337399.1">
    <property type="nucleotide sequence ID" value="NZ_BAABJZ010000106.1"/>
</dbReference>
<dbReference type="Pfam" id="PF03929">
    <property type="entry name" value="PepSY_TM"/>
    <property type="match status" value="1"/>
</dbReference>
<feature type="transmembrane region" description="Helical" evidence="2">
    <location>
        <begin position="143"/>
        <end position="165"/>
    </location>
</feature>
<feature type="transmembrane region" description="Helical" evidence="2">
    <location>
        <begin position="12"/>
        <end position="35"/>
    </location>
</feature>
<feature type="compositionally biased region" description="Basic residues" evidence="1">
    <location>
        <begin position="432"/>
        <end position="441"/>
    </location>
</feature>
<feature type="region of interest" description="Disordered" evidence="1">
    <location>
        <begin position="319"/>
        <end position="339"/>
    </location>
</feature>
<proteinExistence type="predicted"/>